<evidence type="ECO:0000313" key="5">
    <source>
        <dbReference type="Proteomes" id="UP001240236"/>
    </source>
</evidence>
<feature type="transmembrane region" description="Helical" evidence="2">
    <location>
        <begin position="194"/>
        <end position="214"/>
    </location>
</feature>
<reference evidence="4 5" key="1">
    <citation type="submission" date="2023-07" db="EMBL/GenBank/DDBJ databases">
        <title>Sequencing the genomes of 1000 actinobacteria strains.</title>
        <authorList>
            <person name="Klenk H.-P."/>
        </authorList>
    </citation>
    <scope>NUCLEOTIDE SEQUENCE [LARGE SCALE GENOMIC DNA]</scope>
    <source>
        <strain evidence="4 5">DSM 44709</strain>
    </source>
</reference>
<protein>
    <submittedName>
        <fullName evidence="4">Membrane protease YdiL (CAAX protease family)</fullName>
    </submittedName>
</protein>
<feature type="transmembrane region" description="Helical" evidence="2">
    <location>
        <begin position="282"/>
        <end position="302"/>
    </location>
</feature>
<keyword evidence="2" id="KW-0812">Transmembrane</keyword>
<dbReference type="InterPro" id="IPR003675">
    <property type="entry name" value="Rce1/LyrA-like_dom"/>
</dbReference>
<feature type="region of interest" description="Disordered" evidence="1">
    <location>
        <begin position="313"/>
        <end position="350"/>
    </location>
</feature>
<dbReference type="GO" id="GO:0006508">
    <property type="term" value="P:proteolysis"/>
    <property type="evidence" value="ECO:0007669"/>
    <property type="project" value="UniProtKB-KW"/>
</dbReference>
<evidence type="ECO:0000313" key="4">
    <source>
        <dbReference type="EMBL" id="MDQ0366928.1"/>
    </source>
</evidence>
<name>A0AAE3VZ72_9ACTN</name>
<feature type="transmembrane region" description="Helical" evidence="2">
    <location>
        <begin position="162"/>
        <end position="182"/>
    </location>
</feature>
<dbReference type="EMBL" id="JAUSUZ010000001">
    <property type="protein sequence ID" value="MDQ0366928.1"/>
    <property type="molecule type" value="Genomic_DNA"/>
</dbReference>
<keyword evidence="5" id="KW-1185">Reference proteome</keyword>
<organism evidence="4 5">
    <name type="scientific">Catenuloplanes indicus</name>
    <dbReference type="NCBI Taxonomy" id="137267"/>
    <lineage>
        <taxon>Bacteria</taxon>
        <taxon>Bacillati</taxon>
        <taxon>Actinomycetota</taxon>
        <taxon>Actinomycetes</taxon>
        <taxon>Micromonosporales</taxon>
        <taxon>Micromonosporaceae</taxon>
        <taxon>Catenuloplanes</taxon>
    </lineage>
</organism>
<comment type="caution">
    <text evidence="4">The sequence shown here is derived from an EMBL/GenBank/DDBJ whole genome shotgun (WGS) entry which is preliminary data.</text>
</comment>
<keyword evidence="4" id="KW-0645">Protease</keyword>
<proteinExistence type="predicted"/>
<dbReference type="GO" id="GO:0080120">
    <property type="term" value="P:CAAX-box protein maturation"/>
    <property type="evidence" value="ECO:0007669"/>
    <property type="project" value="UniProtKB-ARBA"/>
</dbReference>
<keyword evidence="2" id="KW-0472">Membrane</keyword>
<accession>A0AAE3VZ72</accession>
<feature type="transmembrane region" description="Helical" evidence="2">
    <location>
        <begin position="251"/>
        <end position="270"/>
    </location>
</feature>
<evidence type="ECO:0000256" key="2">
    <source>
        <dbReference type="SAM" id="Phobius"/>
    </source>
</evidence>
<gene>
    <name evidence="4" type="ORF">J2S42_003597</name>
</gene>
<keyword evidence="4" id="KW-0378">Hydrolase</keyword>
<dbReference type="GO" id="GO:0004175">
    <property type="term" value="F:endopeptidase activity"/>
    <property type="evidence" value="ECO:0007669"/>
    <property type="project" value="UniProtKB-ARBA"/>
</dbReference>
<evidence type="ECO:0000259" key="3">
    <source>
        <dbReference type="Pfam" id="PF02517"/>
    </source>
</evidence>
<feature type="transmembrane region" description="Helical" evidence="2">
    <location>
        <begin position="220"/>
        <end position="239"/>
    </location>
</feature>
<feature type="transmembrane region" description="Helical" evidence="2">
    <location>
        <begin position="76"/>
        <end position="95"/>
    </location>
</feature>
<feature type="transmembrane region" description="Helical" evidence="2">
    <location>
        <begin position="35"/>
        <end position="56"/>
    </location>
</feature>
<evidence type="ECO:0000256" key="1">
    <source>
        <dbReference type="SAM" id="MobiDB-lite"/>
    </source>
</evidence>
<dbReference type="RefSeq" id="WP_307240614.1">
    <property type="nucleotide sequence ID" value="NZ_JAUSUZ010000001.1"/>
</dbReference>
<feature type="domain" description="CAAX prenyl protease 2/Lysostaphin resistance protein A-like" evidence="3">
    <location>
        <begin position="170"/>
        <end position="255"/>
    </location>
</feature>
<dbReference type="Proteomes" id="UP001240236">
    <property type="component" value="Unassembled WGS sequence"/>
</dbReference>
<sequence length="350" mass="37380">MDLLRPYLFAPASPFRHFPGVMLMPYHRISFPVRWWRTLAATAAIAAVYLAVPRLLRLVVRALPEQQIPVLGGGTAMAVSLCAIAMLAPAVLLAARFIERRRPGNVSSVAGRLRWPWLGLCLAAALASQIVLFIELIVLALIFPPDVPAGAEPALPHRAEPWTYVLAGGLIILVLTVFQSAAEEYLTRGWLLQAVRFLSPWPGIVVQAIIWTALHGTGPGPGSAGLLVYGLLIGWLTVHTGGLEAAIVKHVVHNCTLLTLQILIGGLTPLDPSLSAADAGNWIAPTAWITSTVFYVAVVAMMTHALHQWRDHSGPPAWAPPEPAAATRRPGADAETPPADASPHASQPAS</sequence>
<dbReference type="Pfam" id="PF02517">
    <property type="entry name" value="Rce1-like"/>
    <property type="match status" value="1"/>
</dbReference>
<keyword evidence="2" id="KW-1133">Transmembrane helix</keyword>
<feature type="transmembrane region" description="Helical" evidence="2">
    <location>
        <begin position="115"/>
        <end position="142"/>
    </location>
</feature>
<dbReference type="AlphaFoldDB" id="A0AAE3VZ72"/>